<dbReference type="Proteomes" id="UP001642260">
    <property type="component" value="Unassembled WGS sequence"/>
</dbReference>
<organism evidence="2 3">
    <name type="scientific">Eruca vesicaria subsp. sativa</name>
    <name type="common">Garden rocket</name>
    <name type="synonym">Eruca sativa</name>
    <dbReference type="NCBI Taxonomy" id="29727"/>
    <lineage>
        <taxon>Eukaryota</taxon>
        <taxon>Viridiplantae</taxon>
        <taxon>Streptophyta</taxon>
        <taxon>Embryophyta</taxon>
        <taxon>Tracheophyta</taxon>
        <taxon>Spermatophyta</taxon>
        <taxon>Magnoliopsida</taxon>
        <taxon>eudicotyledons</taxon>
        <taxon>Gunneridae</taxon>
        <taxon>Pentapetalae</taxon>
        <taxon>rosids</taxon>
        <taxon>malvids</taxon>
        <taxon>Brassicales</taxon>
        <taxon>Brassicaceae</taxon>
        <taxon>Brassiceae</taxon>
        <taxon>Eruca</taxon>
    </lineage>
</organism>
<dbReference type="AlphaFoldDB" id="A0ABC8KDD1"/>
<reference evidence="2 3" key="1">
    <citation type="submission" date="2022-03" db="EMBL/GenBank/DDBJ databases">
        <authorList>
            <person name="Macdonald S."/>
            <person name="Ahmed S."/>
            <person name="Newling K."/>
        </authorList>
    </citation>
    <scope>NUCLEOTIDE SEQUENCE [LARGE SCALE GENOMIC DNA]</scope>
</reference>
<proteinExistence type="predicted"/>
<comment type="caution">
    <text evidence="2">The sequence shown here is derived from an EMBL/GenBank/DDBJ whole genome shotgun (WGS) entry which is preliminary data.</text>
</comment>
<evidence type="ECO:0000313" key="3">
    <source>
        <dbReference type="Proteomes" id="UP001642260"/>
    </source>
</evidence>
<keyword evidence="3" id="KW-1185">Reference proteome</keyword>
<accession>A0ABC8KDD1</accession>
<dbReference type="PANTHER" id="PTHR14089:SF12">
    <property type="entry name" value="ZINC FINGER CCCH DOMAIN-CONTAINING PROTEIN 4-RELATED"/>
    <property type="match status" value="1"/>
</dbReference>
<protein>
    <submittedName>
        <fullName evidence="2">Uncharacterized protein</fullName>
    </submittedName>
</protein>
<dbReference type="GO" id="GO:0003723">
    <property type="term" value="F:RNA binding"/>
    <property type="evidence" value="ECO:0007669"/>
    <property type="project" value="UniProtKB-KW"/>
</dbReference>
<evidence type="ECO:0000256" key="1">
    <source>
        <dbReference type="ARBA" id="ARBA00022884"/>
    </source>
</evidence>
<sequence length="102" mass="11770">MTHRILRDHDADGWECSDFPIVCDSCLGDNPYVRMTRDGGTEHMFVVSSLGESVLEVKSVFTIMRCLRLESYLSRILRPLLWCKRSSSVELVWLKVDCCLEL</sequence>
<dbReference type="InterPro" id="IPR039171">
    <property type="entry name" value="Cwc2/Slt11"/>
</dbReference>
<keyword evidence="1" id="KW-0694">RNA-binding</keyword>
<dbReference type="EMBL" id="CAKOAT010219598">
    <property type="protein sequence ID" value="CAH8356681.1"/>
    <property type="molecule type" value="Genomic_DNA"/>
</dbReference>
<gene>
    <name evidence="2" type="ORF">ERUC_LOCUS22436</name>
</gene>
<dbReference type="PANTHER" id="PTHR14089">
    <property type="entry name" value="PRE-MRNA-SPLICING FACTOR RBM22"/>
    <property type="match status" value="1"/>
</dbReference>
<evidence type="ECO:0000313" key="2">
    <source>
        <dbReference type="EMBL" id="CAH8356681.1"/>
    </source>
</evidence>
<name>A0ABC8KDD1_ERUVS</name>